<feature type="compositionally biased region" description="Polar residues" evidence="1">
    <location>
        <begin position="193"/>
        <end position="206"/>
    </location>
</feature>
<sequence>MKNLGKPCRIFDDIAKCTGDFDSYLSEKFSNKAVDTFSKFRMFQLLDSTILDISVVFPRQKFEIYSNYSPEEATEENYLKEIGPLRCFLNSKGNDNLTEILNQYSADQKNMSKELITTRPDNNCISSSYIFRHALVTDAMSESNSFESILIKYGGCCFLCSEETGFFFPTEAIAGQLTSYSDSQASFDEYDNGNGNDSSHRSNNGASGHEAEMELLSENEDDHGQHHNNFRYRRQGSENYSVTNPDPSDTNRDTEDEELRNDETVTLNVRKRLRRRSVQLRGTSSDLEVDPKKLSRSDSCPLSNKPDSKTRNLSINSSKKKRRFTDFAGEHSKTDAEEHTDFEQDDRFLDGSNHSKKSNNDKDCESIDCTKDYVRNRAENDNDPQDKEVEYEGEDDDENSGHKKGVGAESKDDSKNVAKKMRRTGSSIAGGDETRDEDFEKGTLPSNKTITGNGGGVNNYKIQQLKQKSIEILNKNSEALHFLPSLPHHSPYVSHPPYNTASAPQHSSSIPQHIPKQLDYAGPRPFKFGGDLLNQQGKPLLGKITKTRPNGYPPALSAQPPPSTFPTRSAPTSQQQQYPLHPGCEVSARYNHQSQSSSNPNYRGEVDPRTHYSQSGNPSQTSNYEYHREPLSHNGRPHQSSRYPNHPPPNAIPPTSSSVHSNSQPEYDHRYAAYEDPYHYFQNHNYSYHQHGLPHSGYHSQHVPSQQPAPSQPQQHTVPPHHIGSSGNSYPPRGDYFYQHPSPHLGRCERCGSEFDPRYSKSGRYNK</sequence>
<evidence type="ECO:0000313" key="3">
    <source>
        <dbReference type="Proteomes" id="UP001211065"/>
    </source>
</evidence>
<dbReference type="Proteomes" id="UP001211065">
    <property type="component" value="Unassembled WGS sequence"/>
</dbReference>
<feature type="compositionally biased region" description="Polar residues" evidence="1">
    <location>
        <begin position="565"/>
        <end position="578"/>
    </location>
</feature>
<feature type="compositionally biased region" description="Polar residues" evidence="1">
    <location>
        <begin position="655"/>
        <end position="664"/>
    </location>
</feature>
<feature type="compositionally biased region" description="Low complexity" evidence="1">
    <location>
        <begin position="699"/>
        <end position="716"/>
    </location>
</feature>
<feature type="region of interest" description="Disordered" evidence="1">
    <location>
        <begin position="281"/>
        <end position="452"/>
    </location>
</feature>
<evidence type="ECO:0000256" key="1">
    <source>
        <dbReference type="SAM" id="MobiDB-lite"/>
    </source>
</evidence>
<name>A0AAD5TW19_9FUNG</name>
<gene>
    <name evidence="2" type="ORF">HK099_008520</name>
</gene>
<feature type="compositionally biased region" description="Polar residues" evidence="1">
    <location>
        <begin position="611"/>
        <end position="624"/>
    </location>
</feature>
<feature type="compositionally biased region" description="Basic and acidic residues" evidence="1">
    <location>
        <begin position="324"/>
        <end position="349"/>
    </location>
</feature>
<accession>A0AAD5TW19</accession>
<feature type="compositionally biased region" description="Polar residues" evidence="1">
    <location>
        <begin position="237"/>
        <end position="248"/>
    </location>
</feature>
<feature type="region of interest" description="Disordered" evidence="1">
    <location>
        <begin position="689"/>
        <end position="767"/>
    </location>
</feature>
<comment type="caution">
    <text evidence="2">The sequence shown here is derived from an EMBL/GenBank/DDBJ whole genome shotgun (WGS) entry which is preliminary data.</text>
</comment>
<dbReference type="EMBL" id="JADGJW010000943">
    <property type="protein sequence ID" value="KAJ3209385.1"/>
    <property type="molecule type" value="Genomic_DNA"/>
</dbReference>
<dbReference type="AlphaFoldDB" id="A0AAD5TW19"/>
<feature type="compositionally biased region" description="Polar residues" evidence="1">
    <location>
        <begin position="590"/>
        <end position="601"/>
    </location>
</feature>
<reference evidence="2" key="1">
    <citation type="submission" date="2020-05" db="EMBL/GenBank/DDBJ databases">
        <title>Phylogenomic resolution of chytrid fungi.</title>
        <authorList>
            <person name="Stajich J.E."/>
            <person name="Amses K."/>
            <person name="Simmons R."/>
            <person name="Seto K."/>
            <person name="Myers J."/>
            <person name="Bonds A."/>
            <person name="Quandt C.A."/>
            <person name="Barry K."/>
            <person name="Liu P."/>
            <person name="Grigoriev I."/>
            <person name="Longcore J.E."/>
            <person name="James T.Y."/>
        </authorList>
    </citation>
    <scope>NUCLEOTIDE SEQUENCE</scope>
    <source>
        <strain evidence="2">JEL0476</strain>
    </source>
</reference>
<feature type="compositionally biased region" description="Basic and acidic residues" evidence="1">
    <location>
        <begin position="746"/>
        <end position="759"/>
    </location>
</feature>
<feature type="region of interest" description="Disordered" evidence="1">
    <location>
        <begin position="542"/>
        <end position="664"/>
    </location>
</feature>
<feature type="region of interest" description="Disordered" evidence="1">
    <location>
        <begin position="185"/>
        <end position="263"/>
    </location>
</feature>
<feature type="compositionally biased region" description="Basic and acidic residues" evidence="1">
    <location>
        <begin position="358"/>
        <end position="390"/>
    </location>
</feature>
<protein>
    <submittedName>
        <fullName evidence="2">Uncharacterized protein</fullName>
    </submittedName>
</protein>
<proteinExistence type="predicted"/>
<organism evidence="2 3">
    <name type="scientific">Clydaea vesicula</name>
    <dbReference type="NCBI Taxonomy" id="447962"/>
    <lineage>
        <taxon>Eukaryota</taxon>
        <taxon>Fungi</taxon>
        <taxon>Fungi incertae sedis</taxon>
        <taxon>Chytridiomycota</taxon>
        <taxon>Chytridiomycota incertae sedis</taxon>
        <taxon>Chytridiomycetes</taxon>
        <taxon>Lobulomycetales</taxon>
        <taxon>Lobulomycetaceae</taxon>
        <taxon>Clydaea</taxon>
    </lineage>
</organism>
<evidence type="ECO:0000313" key="2">
    <source>
        <dbReference type="EMBL" id="KAJ3209385.1"/>
    </source>
</evidence>
<keyword evidence="3" id="KW-1185">Reference proteome</keyword>